<dbReference type="GO" id="GO:0006511">
    <property type="term" value="P:ubiquitin-dependent protein catabolic process"/>
    <property type="evidence" value="ECO:0007669"/>
    <property type="project" value="TreeGrafter"/>
</dbReference>
<dbReference type="InterPro" id="IPR015496">
    <property type="entry name" value="Ubiquilin"/>
</dbReference>
<sequence>MPPARPLSQLGQLPTRGPRLTRDVPQDSYLKVKMLVGEEFQVPLRVPMTVQELRQQVAQKTGVPTFQQRLLLHPKGTVLQDDQPLGLQGLGPESTVLLVVQPCEPLSILVRNSAGRSRAYKVQLTQTVAQLKQQVSQQEGVRADQFSLVFQGRPMEDKQQLGELGLTLNCTVYMNPYLRGGTPHAPRGP</sequence>
<evidence type="ECO:0000259" key="2">
    <source>
        <dbReference type="PROSITE" id="PS50053"/>
    </source>
</evidence>
<dbReference type="Proteomes" id="UP000700334">
    <property type="component" value="Unassembled WGS sequence"/>
</dbReference>
<dbReference type="AlphaFoldDB" id="A0A8J6DEJ3"/>
<evidence type="ECO:0000256" key="1">
    <source>
        <dbReference type="SAM" id="MobiDB-lite"/>
    </source>
</evidence>
<dbReference type="OrthoDB" id="1885901at2759"/>
<dbReference type="GO" id="GO:0005829">
    <property type="term" value="C:cytosol"/>
    <property type="evidence" value="ECO:0007669"/>
    <property type="project" value="TreeGrafter"/>
</dbReference>
<dbReference type="GO" id="GO:0031593">
    <property type="term" value="F:polyubiquitin modification-dependent protein binding"/>
    <property type="evidence" value="ECO:0007669"/>
    <property type="project" value="TreeGrafter"/>
</dbReference>
<reference evidence="3" key="1">
    <citation type="journal article" date="2021" name="Evol. Appl.">
        <title>The genome of the Pyrenean desman and the effects of bottlenecks and inbreeding on the genomic landscape of an endangered species.</title>
        <authorList>
            <person name="Escoda L."/>
            <person name="Castresana J."/>
        </authorList>
    </citation>
    <scope>NUCLEOTIDE SEQUENCE</scope>
    <source>
        <strain evidence="3">IBE-C5619</strain>
    </source>
</reference>
<evidence type="ECO:0000313" key="3">
    <source>
        <dbReference type="EMBL" id="KAG8505491.1"/>
    </source>
</evidence>
<dbReference type="SUPFAM" id="SSF54236">
    <property type="entry name" value="Ubiquitin-like"/>
    <property type="match status" value="2"/>
</dbReference>
<organism evidence="3 4">
    <name type="scientific">Galemys pyrenaicus</name>
    <name type="common">Iberian desman</name>
    <name type="synonym">Pyrenean desman</name>
    <dbReference type="NCBI Taxonomy" id="202257"/>
    <lineage>
        <taxon>Eukaryota</taxon>
        <taxon>Metazoa</taxon>
        <taxon>Chordata</taxon>
        <taxon>Craniata</taxon>
        <taxon>Vertebrata</taxon>
        <taxon>Euteleostomi</taxon>
        <taxon>Mammalia</taxon>
        <taxon>Eutheria</taxon>
        <taxon>Laurasiatheria</taxon>
        <taxon>Eulipotyphla</taxon>
        <taxon>Talpidae</taxon>
        <taxon>Galemys</taxon>
    </lineage>
</organism>
<accession>A0A8J6DEJ3</accession>
<feature type="region of interest" description="Disordered" evidence="1">
    <location>
        <begin position="1"/>
        <end position="22"/>
    </location>
</feature>
<dbReference type="EMBL" id="JAGFMF010012255">
    <property type="protein sequence ID" value="KAG8505491.1"/>
    <property type="molecule type" value="Genomic_DNA"/>
</dbReference>
<name>A0A8J6DEJ3_GALPY</name>
<dbReference type="InterPro" id="IPR000626">
    <property type="entry name" value="Ubiquitin-like_dom"/>
</dbReference>
<dbReference type="InterPro" id="IPR029071">
    <property type="entry name" value="Ubiquitin-like_domsf"/>
</dbReference>
<evidence type="ECO:0000313" key="4">
    <source>
        <dbReference type="Proteomes" id="UP000700334"/>
    </source>
</evidence>
<dbReference type="Gene3D" id="3.10.20.90">
    <property type="entry name" value="Phosphatidylinositol 3-kinase Catalytic Subunit, Chain A, domain 1"/>
    <property type="match status" value="2"/>
</dbReference>
<comment type="caution">
    <text evidence="3">The sequence shown here is derived from an EMBL/GenBank/DDBJ whole genome shotgun (WGS) entry which is preliminary data.</text>
</comment>
<dbReference type="Pfam" id="PF00240">
    <property type="entry name" value="ubiquitin"/>
    <property type="match status" value="2"/>
</dbReference>
<dbReference type="PROSITE" id="PS50053">
    <property type="entry name" value="UBIQUITIN_2"/>
    <property type="match status" value="2"/>
</dbReference>
<protein>
    <submittedName>
        <fullName evidence="3">Ubiquitin-like protein ISG15</fullName>
    </submittedName>
</protein>
<proteinExistence type="predicted"/>
<dbReference type="PANTHER" id="PTHR10677:SF3">
    <property type="entry name" value="FI07626P-RELATED"/>
    <property type="match status" value="1"/>
</dbReference>
<dbReference type="SMART" id="SM00213">
    <property type="entry name" value="UBQ"/>
    <property type="match status" value="2"/>
</dbReference>
<dbReference type="PANTHER" id="PTHR10677">
    <property type="entry name" value="UBIQUILIN"/>
    <property type="match status" value="1"/>
</dbReference>
<gene>
    <name evidence="3" type="ORF">J0S82_016235</name>
</gene>
<keyword evidence="4" id="KW-1185">Reference proteome</keyword>
<feature type="domain" description="Ubiquitin-like" evidence="2">
    <location>
        <begin position="106"/>
        <end position="181"/>
    </location>
</feature>
<feature type="domain" description="Ubiquitin-like" evidence="2">
    <location>
        <begin position="28"/>
        <end position="101"/>
    </location>
</feature>